<dbReference type="KEGG" id="mbn:Mboo_0272"/>
<keyword evidence="1 9" id="KW-0004">4Fe-4S</keyword>
<dbReference type="PANTHER" id="PTHR13930">
    <property type="entry name" value="S-ADENOSYL-L-METHIONINE-DEPENDENT TRNA 4-DEMETHYLWYOSINE SYNTHASE"/>
    <property type="match status" value="1"/>
</dbReference>
<dbReference type="SFLD" id="SFLDS00029">
    <property type="entry name" value="Radical_SAM"/>
    <property type="match status" value="1"/>
</dbReference>
<evidence type="ECO:0000256" key="7">
    <source>
        <dbReference type="ARBA" id="ARBA00023239"/>
    </source>
</evidence>
<dbReference type="EC" id="4.1.3.44" evidence="9"/>
<evidence type="ECO:0000256" key="4">
    <source>
        <dbReference type="ARBA" id="ARBA00022723"/>
    </source>
</evidence>
<evidence type="ECO:0000313" key="12">
    <source>
        <dbReference type="Proteomes" id="UP000002408"/>
    </source>
</evidence>
<dbReference type="GO" id="GO:0046872">
    <property type="term" value="F:metal ion binding"/>
    <property type="evidence" value="ECO:0007669"/>
    <property type="project" value="UniProtKB-KW"/>
</dbReference>
<keyword evidence="9" id="KW-0963">Cytoplasm</keyword>
<comment type="catalytic activity">
    <reaction evidence="8 9">
        <text>N(1)-methylguanosine(37) in tRNA(Phe) + pyruvate + S-adenosyl-L-methionine = 4-demethylwyosine(37) in tRNA(Phe) + 5'-deoxyadenosine + L-methionine + CO2 + H2O</text>
        <dbReference type="Rhea" id="RHEA:36347"/>
        <dbReference type="Rhea" id="RHEA-COMP:10164"/>
        <dbReference type="Rhea" id="RHEA-COMP:10165"/>
        <dbReference type="ChEBI" id="CHEBI:15361"/>
        <dbReference type="ChEBI" id="CHEBI:15377"/>
        <dbReference type="ChEBI" id="CHEBI:16526"/>
        <dbReference type="ChEBI" id="CHEBI:17319"/>
        <dbReference type="ChEBI" id="CHEBI:57844"/>
        <dbReference type="ChEBI" id="CHEBI:59789"/>
        <dbReference type="ChEBI" id="CHEBI:64315"/>
        <dbReference type="ChEBI" id="CHEBI:73542"/>
        <dbReference type="EC" id="4.1.3.44"/>
    </reaction>
</comment>
<dbReference type="SFLD" id="SFLDG01071">
    <property type="entry name" value="tRNA_wybutosine-synthesizing"/>
    <property type="match status" value="1"/>
</dbReference>
<dbReference type="SUPFAM" id="SSF102114">
    <property type="entry name" value="Radical SAM enzymes"/>
    <property type="match status" value="1"/>
</dbReference>
<evidence type="ECO:0000313" key="11">
    <source>
        <dbReference type="EMBL" id="ABS54794.1"/>
    </source>
</evidence>
<keyword evidence="6 9" id="KW-0411">Iron-sulfur</keyword>
<protein>
    <recommendedName>
        <fullName evidence="9">S-adenosyl-L-methionine-dependent tRNA 4-demethylwyosine synthase</fullName>
        <ecNumber evidence="9">4.1.3.44</ecNumber>
    </recommendedName>
    <alternativeName>
        <fullName evidence="9">tRNA wyosine derivatives biosynthesis protein Taw1</fullName>
    </alternativeName>
</protein>
<dbReference type="GO" id="GO:0005737">
    <property type="term" value="C:cytoplasm"/>
    <property type="evidence" value="ECO:0007669"/>
    <property type="project" value="UniProtKB-SubCell"/>
</dbReference>
<dbReference type="STRING" id="456442.Mboo_0272"/>
<evidence type="ECO:0000256" key="2">
    <source>
        <dbReference type="ARBA" id="ARBA00022691"/>
    </source>
</evidence>
<feature type="binding site" evidence="9">
    <location>
        <position position="67"/>
    </location>
    <ligand>
        <name>[4Fe-4S] cluster</name>
        <dbReference type="ChEBI" id="CHEBI:49883"/>
        <label>2</label>
        <note>4Fe-4S-S-AdoMet</note>
    </ligand>
</feature>
<dbReference type="AlphaFoldDB" id="A7I4Y3"/>
<dbReference type="Pfam" id="PF08608">
    <property type="entry name" value="Wyosine_form"/>
    <property type="match status" value="1"/>
</dbReference>
<feature type="domain" description="Radical SAM core" evidence="10">
    <location>
        <begin position="47"/>
        <end position="287"/>
    </location>
</feature>
<keyword evidence="4 9" id="KW-0479">Metal-binding</keyword>
<comment type="function">
    <text evidence="9">Component of the wyosine derivatives biosynthesis pathway that catalyzes the condensation of N-methylguanine with 2 carbon atoms from pyruvate to form the tricyclic 4-demethylwyosine (imG-14) on guanosine-37 of tRNA(Phe).</text>
</comment>
<feature type="binding site" evidence="9">
    <location>
        <position position="28"/>
    </location>
    <ligand>
        <name>[4Fe-4S] cluster</name>
        <dbReference type="ChEBI" id="CHEBI:49883"/>
        <label>1</label>
    </ligand>
</feature>
<dbReference type="HAMAP" id="MF_01921">
    <property type="entry name" value="TYW1_archaea"/>
    <property type="match status" value="1"/>
</dbReference>
<comment type="cofactor">
    <cofactor evidence="9">
        <name>[4Fe-4S] cluster</name>
        <dbReference type="ChEBI" id="CHEBI:49883"/>
    </cofactor>
    <text evidence="9">Binds 2 [4Fe-4S] clusters. Binds 1 [4Fe-4S] cluster coordinated with 3 cysteines and an exchangeable S-adenosyl-L-methionine.</text>
</comment>
<dbReference type="InterPro" id="IPR013785">
    <property type="entry name" value="Aldolase_TIM"/>
</dbReference>
<evidence type="ECO:0000259" key="10">
    <source>
        <dbReference type="PROSITE" id="PS51918"/>
    </source>
</evidence>
<dbReference type="OrthoDB" id="68499at2157"/>
<keyword evidence="5 9" id="KW-0408">Iron</keyword>
<dbReference type="GO" id="GO:0051539">
    <property type="term" value="F:4 iron, 4 sulfur cluster binding"/>
    <property type="evidence" value="ECO:0007669"/>
    <property type="project" value="UniProtKB-UniRule"/>
</dbReference>
<keyword evidence="7 9" id="KW-0456">Lyase</keyword>
<dbReference type="InterPro" id="IPR058240">
    <property type="entry name" value="rSAM_sf"/>
</dbReference>
<organism evidence="11 12">
    <name type="scientific">Methanoregula boonei (strain DSM 21154 / JCM 14090 / 6A8)</name>
    <dbReference type="NCBI Taxonomy" id="456442"/>
    <lineage>
        <taxon>Archaea</taxon>
        <taxon>Methanobacteriati</taxon>
        <taxon>Methanobacteriota</taxon>
        <taxon>Stenosarchaea group</taxon>
        <taxon>Methanomicrobia</taxon>
        <taxon>Methanomicrobiales</taxon>
        <taxon>Methanoregulaceae</taxon>
        <taxon>Methanoregula</taxon>
    </lineage>
</organism>
<evidence type="ECO:0000256" key="6">
    <source>
        <dbReference type="ARBA" id="ARBA00023014"/>
    </source>
</evidence>
<dbReference type="InterPro" id="IPR013917">
    <property type="entry name" value="tRNA_wybutosine-synth"/>
</dbReference>
<comment type="subunit">
    <text evidence="9">Monomer.</text>
</comment>
<keyword evidence="2 9" id="KW-0949">S-adenosyl-L-methionine</keyword>
<dbReference type="eggNOG" id="arCOG04174">
    <property type="taxonomic scope" value="Archaea"/>
</dbReference>
<dbReference type="CDD" id="cd01335">
    <property type="entry name" value="Radical_SAM"/>
    <property type="match status" value="1"/>
</dbReference>
<reference evidence="12" key="1">
    <citation type="journal article" date="2015" name="Microbiology">
        <title>Genome of Methanoregula boonei 6A8 reveals adaptations to oligotrophic peatland environments.</title>
        <authorList>
            <person name="Braeuer S."/>
            <person name="Cadillo-Quiroz H."/>
            <person name="Kyrpides N."/>
            <person name="Woyke T."/>
            <person name="Goodwin L."/>
            <person name="Detter C."/>
            <person name="Podell S."/>
            <person name="Yavitt J.B."/>
            <person name="Zinder S.H."/>
        </authorList>
    </citation>
    <scope>NUCLEOTIDE SEQUENCE [LARGE SCALE GENOMIC DNA]</scope>
    <source>
        <strain evidence="12">DSM 21154 / JCM 14090 / 6A8</strain>
    </source>
</reference>
<feature type="binding site" evidence="9">
    <location>
        <position position="54"/>
    </location>
    <ligand>
        <name>[4Fe-4S] cluster</name>
        <dbReference type="ChEBI" id="CHEBI:49883"/>
        <label>1</label>
    </ligand>
</feature>
<dbReference type="RefSeq" id="WP_011991282.1">
    <property type="nucleotide sequence ID" value="NC_009712.1"/>
</dbReference>
<proteinExistence type="inferred from homology"/>
<dbReference type="Proteomes" id="UP000002408">
    <property type="component" value="Chromosome"/>
</dbReference>
<keyword evidence="12" id="KW-1185">Reference proteome</keyword>
<dbReference type="HOGENOM" id="CLU_007952_3_0_2"/>
<dbReference type="GO" id="GO:0008033">
    <property type="term" value="P:tRNA processing"/>
    <property type="evidence" value="ECO:0007669"/>
    <property type="project" value="UniProtKB-UniRule"/>
</dbReference>
<keyword evidence="3 9" id="KW-0819">tRNA processing</keyword>
<evidence type="ECO:0000256" key="3">
    <source>
        <dbReference type="ARBA" id="ARBA00022694"/>
    </source>
</evidence>
<dbReference type="InterPro" id="IPR034556">
    <property type="entry name" value="tRNA_wybutosine-synthase"/>
</dbReference>
<dbReference type="InterPro" id="IPR007197">
    <property type="entry name" value="rSAM"/>
</dbReference>
<dbReference type="EMBL" id="CP000780">
    <property type="protein sequence ID" value="ABS54794.1"/>
    <property type="molecule type" value="Genomic_DNA"/>
</dbReference>
<dbReference type="GO" id="GO:0102521">
    <property type="term" value="F:tRNA-4-demethylwyosine synthase activity"/>
    <property type="evidence" value="ECO:0007669"/>
    <property type="project" value="UniProtKB-EC"/>
</dbReference>
<comment type="similarity">
    <text evidence="9">Belongs to the TYW1 family.</text>
</comment>
<feature type="binding site" evidence="9">
    <location>
        <position position="63"/>
    </location>
    <ligand>
        <name>[4Fe-4S] cluster</name>
        <dbReference type="ChEBI" id="CHEBI:49883"/>
        <label>2</label>
        <note>4Fe-4S-S-AdoMet</note>
    </ligand>
</feature>
<evidence type="ECO:0000256" key="5">
    <source>
        <dbReference type="ARBA" id="ARBA00023004"/>
    </source>
</evidence>
<evidence type="ECO:0000256" key="8">
    <source>
        <dbReference type="ARBA" id="ARBA00049466"/>
    </source>
</evidence>
<dbReference type="PANTHER" id="PTHR13930:SF0">
    <property type="entry name" value="S-ADENOSYL-L-METHIONINE-DEPENDENT TRNA 4-DEMETHYLWYOSINE SYNTHASE TYW1-RELATED"/>
    <property type="match status" value="1"/>
</dbReference>
<comment type="subcellular location">
    <subcellularLocation>
        <location evidence="9">Cytoplasm</location>
    </subcellularLocation>
</comment>
<evidence type="ECO:0000256" key="1">
    <source>
        <dbReference type="ARBA" id="ARBA00022485"/>
    </source>
</evidence>
<sequence>MPSTPCDARIRQGYLFFSPKSSAALKPCLWCKRALTGGDMCYKHQFYGIDSHRCVQMTPTLRCNQRCLFCWRSFEHEVEEEEECPPETILAGVPKLQKKALAGYNSVLGNTVTDERWQEALKPRHVAISLSGEPTLYSRLPELVDLFNANGYTTFVVSNGTNPDMIARCRPFQQYISLDAPDCETYERACRPMGNAEAFWDRIRESLGKLRAKRSAVRITLVAGVNDTDPEGYARIIQDSGATYVEVKGYMYLGYSRNRLQRNNMPEHAQVRDFAERVSASCDYTIRDENPLSRVVCMEREEQ</sequence>
<dbReference type="GeneID" id="5412225"/>
<feature type="binding site" evidence="9">
    <location>
        <position position="70"/>
    </location>
    <ligand>
        <name>[4Fe-4S] cluster</name>
        <dbReference type="ChEBI" id="CHEBI:49883"/>
        <label>2</label>
        <note>4Fe-4S-S-AdoMet</note>
    </ligand>
</feature>
<evidence type="ECO:0000256" key="9">
    <source>
        <dbReference type="HAMAP-Rule" id="MF_01921"/>
    </source>
</evidence>
<dbReference type="Gene3D" id="3.20.20.70">
    <property type="entry name" value="Aldolase class I"/>
    <property type="match status" value="1"/>
</dbReference>
<dbReference type="SFLD" id="SFLDF00284">
    <property type="entry name" value="tRNA_wybutosine-synthesizing"/>
    <property type="match status" value="1"/>
</dbReference>
<name>A7I4Y3_METB6</name>
<dbReference type="InterPro" id="IPR023993">
    <property type="entry name" value="TYW1_archaea"/>
</dbReference>
<feature type="binding site" evidence="9">
    <location>
        <position position="41"/>
    </location>
    <ligand>
        <name>[4Fe-4S] cluster</name>
        <dbReference type="ChEBI" id="CHEBI:49883"/>
        <label>1</label>
    </ligand>
</feature>
<dbReference type="PROSITE" id="PS51918">
    <property type="entry name" value="RADICAL_SAM"/>
    <property type="match status" value="1"/>
</dbReference>
<dbReference type="NCBIfam" id="TIGR03972">
    <property type="entry name" value="rSAM_TYW1"/>
    <property type="match status" value="1"/>
</dbReference>
<dbReference type="Pfam" id="PF04055">
    <property type="entry name" value="Radical_SAM"/>
    <property type="match status" value="1"/>
</dbReference>
<accession>A7I4Y3</accession>
<gene>
    <name evidence="9" type="primary">taw1</name>
    <name evidence="11" type="ordered locus">Mboo_0272</name>
</gene>